<sequence>MWRCLVADGVAMASALSGTSVGGWCGDLLAWREAQWLRGRNSPGIVPTTLRPAPPYERGVLLEPSDRGVPGAAGLSTLVQLVGGGLGVTLLPRTALRVETGRNEDLATGDFADPAPARRIALATTLRDAVRPLPVQVAR</sequence>
<dbReference type="AlphaFoldDB" id="G2PDG2"/>
<accession>G2PDG2</accession>
<keyword evidence="2" id="KW-1185">Reference proteome</keyword>
<proteinExistence type="predicted"/>
<dbReference type="eggNOG" id="COG0583">
    <property type="taxonomic scope" value="Bacteria"/>
</dbReference>
<protein>
    <submittedName>
        <fullName evidence="1">LysR substrate-binding protein</fullName>
    </submittedName>
</protein>
<dbReference type="Proteomes" id="UP000008703">
    <property type="component" value="Chromosome"/>
</dbReference>
<organism evidence="1 2">
    <name type="scientific">Streptomyces violaceusniger (strain Tu 4113)</name>
    <dbReference type="NCBI Taxonomy" id="653045"/>
    <lineage>
        <taxon>Bacteria</taxon>
        <taxon>Bacillati</taxon>
        <taxon>Actinomycetota</taxon>
        <taxon>Actinomycetes</taxon>
        <taxon>Kitasatosporales</taxon>
        <taxon>Streptomycetaceae</taxon>
        <taxon>Streptomyces</taxon>
        <taxon>Streptomyces violaceusniger group</taxon>
    </lineage>
</organism>
<evidence type="ECO:0000313" key="2">
    <source>
        <dbReference type="Proteomes" id="UP000008703"/>
    </source>
</evidence>
<dbReference type="Gene3D" id="3.40.190.10">
    <property type="entry name" value="Periplasmic binding protein-like II"/>
    <property type="match status" value="1"/>
</dbReference>
<dbReference type="KEGG" id="svl:Strvi_1371"/>
<evidence type="ECO:0000313" key="1">
    <source>
        <dbReference type="EMBL" id="AEM81120.1"/>
    </source>
</evidence>
<dbReference type="EMBL" id="CP002994">
    <property type="protein sequence ID" value="AEM81120.1"/>
    <property type="molecule type" value="Genomic_DNA"/>
</dbReference>
<reference evidence="1" key="1">
    <citation type="submission" date="2011-08" db="EMBL/GenBank/DDBJ databases">
        <title>Complete sequence of chromosome of Streptomyces violaceusniger Tu 4113.</title>
        <authorList>
            <consortium name="US DOE Joint Genome Institute"/>
            <person name="Lucas S."/>
            <person name="Han J."/>
            <person name="Lapidus A."/>
            <person name="Cheng J.-F."/>
            <person name="Goodwin L."/>
            <person name="Pitluck S."/>
            <person name="Peters L."/>
            <person name="Ivanova N."/>
            <person name="Daligault H."/>
            <person name="Detter J.C."/>
            <person name="Han C."/>
            <person name="Tapia R."/>
            <person name="Land M."/>
            <person name="Hauser L."/>
            <person name="Kyrpides N."/>
            <person name="Ivanova N."/>
            <person name="Pagani I."/>
            <person name="Hagen A."/>
            <person name="Katz L."/>
            <person name="Fiedler H.-P."/>
            <person name="Keasling J."/>
            <person name="Fortman J."/>
            <person name="Woyke T."/>
        </authorList>
    </citation>
    <scope>NUCLEOTIDE SEQUENCE [LARGE SCALE GENOMIC DNA]</scope>
    <source>
        <strain evidence="1">Tu 4113</strain>
    </source>
</reference>
<name>G2PDG2_STRV4</name>
<dbReference type="HOGENOM" id="CLU_1844059_0_0_11"/>
<gene>
    <name evidence="1" type="ORF">Strvi_1371</name>
</gene>